<proteinExistence type="predicted"/>
<evidence type="ECO:0000313" key="3">
    <source>
        <dbReference type="Proteomes" id="UP000724874"/>
    </source>
</evidence>
<protein>
    <submittedName>
        <fullName evidence="2">Uncharacterized protein</fullName>
    </submittedName>
</protein>
<evidence type="ECO:0000313" key="2">
    <source>
        <dbReference type="EMBL" id="KAF8886447.1"/>
    </source>
</evidence>
<evidence type="ECO:0000256" key="1">
    <source>
        <dbReference type="SAM" id="Phobius"/>
    </source>
</evidence>
<reference evidence="2" key="1">
    <citation type="submission" date="2020-11" db="EMBL/GenBank/DDBJ databases">
        <authorList>
            <consortium name="DOE Joint Genome Institute"/>
            <person name="Ahrendt S."/>
            <person name="Riley R."/>
            <person name="Andreopoulos W."/>
            <person name="LaButti K."/>
            <person name="Pangilinan J."/>
            <person name="Ruiz-duenas F.J."/>
            <person name="Barrasa J.M."/>
            <person name="Sanchez-Garcia M."/>
            <person name="Camarero S."/>
            <person name="Miyauchi S."/>
            <person name="Serrano A."/>
            <person name="Linde D."/>
            <person name="Babiker R."/>
            <person name="Drula E."/>
            <person name="Ayuso-Fernandez I."/>
            <person name="Pacheco R."/>
            <person name="Padilla G."/>
            <person name="Ferreira P."/>
            <person name="Barriuso J."/>
            <person name="Kellner H."/>
            <person name="Castanera R."/>
            <person name="Alfaro M."/>
            <person name="Ramirez L."/>
            <person name="Pisabarro A.G."/>
            <person name="Kuo A."/>
            <person name="Tritt A."/>
            <person name="Lipzen A."/>
            <person name="He G."/>
            <person name="Yan M."/>
            <person name="Ng V."/>
            <person name="Cullen D."/>
            <person name="Martin F."/>
            <person name="Rosso M.-N."/>
            <person name="Henrissat B."/>
            <person name="Hibbett D."/>
            <person name="Martinez A.T."/>
            <person name="Grigoriev I.V."/>
        </authorList>
    </citation>
    <scope>NUCLEOTIDE SEQUENCE</scope>
    <source>
        <strain evidence="2">AH 44721</strain>
    </source>
</reference>
<keyword evidence="1" id="KW-1133">Transmembrane helix</keyword>
<keyword evidence="1" id="KW-0472">Membrane</keyword>
<comment type="caution">
    <text evidence="2">The sequence shown here is derived from an EMBL/GenBank/DDBJ whole genome shotgun (WGS) entry which is preliminary data.</text>
</comment>
<sequence>MDSKLAVLIMRGENVDRQKALTDLSVLSILTMVLNCLFDVFCSSLHVLASSLGAYLPSLPSLRYLISTRGAGTEGNPGVFEVASPNVDFLQITLPLVLDVQLPALRVVLYFPTLSTSRRRASVALFAWLGYSLSFAVIDGFADVVFVWGSLAHLRGFIFAVGG</sequence>
<keyword evidence="3" id="KW-1185">Reference proteome</keyword>
<gene>
    <name evidence="2" type="ORF">CPB84DRAFT_1749961</name>
</gene>
<dbReference type="AlphaFoldDB" id="A0A9P5NG87"/>
<keyword evidence="1" id="KW-0812">Transmembrane</keyword>
<dbReference type="EMBL" id="JADNYJ010000096">
    <property type="protein sequence ID" value="KAF8886447.1"/>
    <property type="molecule type" value="Genomic_DNA"/>
</dbReference>
<accession>A0A9P5NG87</accession>
<organism evidence="2 3">
    <name type="scientific">Gymnopilus junonius</name>
    <name type="common">Spectacular rustgill mushroom</name>
    <name type="synonym">Gymnopilus spectabilis subsp. junonius</name>
    <dbReference type="NCBI Taxonomy" id="109634"/>
    <lineage>
        <taxon>Eukaryota</taxon>
        <taxon>Fungi</taxon>
        <taxon>Dikarya</taxon>
        <taxon>Basidiomycota</taxon>
        <taxon>Agaricomycotina</taxon>
        <taxon>Agaricomycetes</taxon>
        <taxon>Agaricomycetidae</taxon>
        <taxon>Agaricales</taxon>
        <taxon>Agaricineae</taxon>
        <taxon>Hymenogastraceae</taxon>
        <taxon>Gymnopilus</taxon>
    </lineage>
</organism>
<name>A0A9P5NG87_GYMJU</name>
<dbReference type="Proteomes" id="UP000724874">
    <property type="component" value="Unassembled WGS sequence"/>
</dbReference>
<feature type="transmembrane region" description="Helical" evidence="1">
    <location>
        <begin position="123"/>
        <end position="148"/>
    </location>
</feature>